<feature type="compositionally biased region" description="Low complexity" evidence="1">
    <location>
        <begin position="253"/>
        <end position="265"/>
    </location>
</feature>
<dbReference type="EMBL" id="WPNZ01000016">
    <property type="protein sequence ID" value="MVO88236.1"/>
    <property type="molecule type" value="Genomic_DNA"/>
</dbReference>
<feature type="transmembrane region" description="Helical" evidence="2">
    <location>
        <begin position="34"/>
        <end position="56"/>
    </location>
</feature>
<feature type="compositionally biased region" description="Low complexity" evidence="1">
    <location>
        <begin position="226"/>
        <end position="245"/>
    </location>
</feature>
<feature type="region of interest" description="Disordered" evidence="1">
    <location>
        <begin position="419"/>
        <end position="440"/>
    </location>
</feature>
<accession>A0A6L6X3G3</accession>
<dbReference type="RefSeq" id="WP_157167728.1">
    <property type="nucleotide sequence ID" value="NZ_WPNZ01000016.1"/>
</dbReference>
<keyword evidence="2" id="KW-1133">Transmembrane helix</keyword>
<dbReference type="Proteomes" id="UP000483802">
    <property type="component" value="Unassembled WGS sequence"/>
</dbReference>
<organism evidence="4 5">
    <name type="scientific">Streptomyces typhae</name>
    <dbReference type="NCBI Taxonomy" id="2681492"/>
    <lineage>
        <taxon>Bacteria</taxon>
        <taxon>Bacillati</taxon>
        <taxon>Actinomycetota</taxon>
        <taxon>Actinomycetes</taxon>
        <taxon>Kitasatosporales</taxon>
        <taxon>Streptomycetaceae</taxon>
        <taxon>Streptomyces</taxon>
    </lineage>
</organism>
<gene>
    <name evidence="4" type="ORF">GPA10_26615</name>
</gene>
<sequence>MGRHSLPDGRRTGAADPPPRGGVRTVAAGRRRTVALTTALVLSLAAGTAVAVRAGFGPFGGSCSDDAVRLDVVAAPAVAPALRAAAGHVRERDVTSDGHCMDIRVAAREPYKVADELRREESEPAYDVWVPDSALWIQRADPGDGSTQVSPAGTVASSPIGVGMVKSAADALGWPRKTYTWAQLAGAATGGDELRLGAADPARSASGLLALTRLGTSPTDPDASNSPDPGSSEPGSSRPGSSDSGSGSGGPDAPGSDSDSSGSDARGSERTGTDAQEPNTPDPGSHDAGIRAAATAKTLAHRTADSDSRLLDTLPHDSSGAERGNPRRNQALILSEQASFTHNASGDGERSLDLFYPKDGSPALDFPYTLIRERDLSTDESRAALRFMTLFSDDVGRCILHRYGFRTEGTQPSAALVTAAGGRSPQPYRRDAADPPSDKEVQETLGMWTITVRSARFITVVDASDSMRQLVPGRGESRMDITKSALLQALTGFTDDDEIGLWEFATRLDGDRDHRELVPTGRLGDRADRSEGGGTHRDRLVEAFRGLQPVPGGATGLYDTTLAAYEKAREGYAAGRFNTLVLLTDGVNQDPDSISRGELVSRLRALADPRKPLPVIAIAVGPDADEREADQIARATGGSGHEVDDPAQIHSVILKAITQAGTPQ</sequence>
<comment type="caution">
    <text evidence="4">The sequence shown here is derived from an EMBL/GenBank/DDBJ whole genome shotgun (WGS) entry which is preliminary data.</text>
</comment>
<dbReference type="InterPro" id="IPR036465">
    <property type="entry name" value="vWFA_dom_sf"/>
</dbReference>
<dbReference type="AlphaFoldDB" id="A0A6L6X3G3"/>
<keyword evidence="5" id="KW-1185">Reference proteome</keyword>
<feature type="region of interest" description="Disordered" evidence="1">
    <location>
        <begin position="1"/>
        <end position="24"/>
    </location>
</feature>
<feature type="region of interest" description="Disordered" evidence="1">
    <location>
        <begin position="213"/>
        <end position="327"/>
    </location>
</feature>
<evidence type="ECO:0000259" key="3">
    <source>
        <dbReference type="PROSITE" id="PS50234"/>
    </source>
</evidence>
<dbReference type="SMART" id="SM00327">
    <property type="entry name" value="VWA"/>
    <property type="match status" value="1"/>
</dbReference>
<feature type="compositionally biased region" description="Basic and acidic residues" evidence="1">
    <location>
        <begin position="428"/>
        <end position="440"/>
    </location>
</feature>
<name>A0A6L6X3G3_9ACTN</name>
<dbReference type="Pfam" id="PF13531">
    <property type="entry name" value="SBP_bac_11"/>
    <property type="match status" value="1"/>
</dbReference>
<evidence type="ECO:0000256" key="1">
    <source>
        <dbReference type="SAM" id="MobiDB-lite"/>
    </source>
</evidence>
<dbReference type="PROSITE" id="PS50234">
    <property type="entry name" value="VWFA"/>
    <property type="match status" value="1"/>
</dbReference>
<evidence type="ECO:0000313" key="4">
    <source>
        <dbReference type="EMBL" id="MVO88236.1"/>
    </source>
</evidence>
<evidence type="ECO:0000256" key="2">
    <source>
        <dbReference type="SAM" id="Phobius"/>
    </source>
</evidence>
<feature type="compositionally biased region" description="Basic and acidic residues" evidence="1">
    <location>
        <begin position="1"/>
        <end position="13"/>
    </location>
</feature>
<keyword evidence="2" id="KW-0812">Transmembrane</keyword>
<evidence type="ECO:0000313" key="5">
    <source>
        <dbReference type="Proteomes" id="UP000483802"/>
    </source>
</evidence>
<dbReference type="SUPFAM" id="SSF53300">
    <property type="entry name" value="vWA-like"/>
    <property type="match status" value="1"/>
</dbReference>
<feature type="domain" description="VWFA" evidence="3">
    <location>
        <begin position="456"/>
        <end position="657"/>
    </location>
</feature>
<protein>
    <submittedName>
        <fullName evidence="4">VWA domain-containing protein</fullName>
    </submittedName>
</protein>
<dbReference type="InterPro" id="IPR002035">
    <property type="entry name" value="VWF_A"/>
</dbReference>
<proteinExistence type="predicted"/>
<keyword evidence="2" id="KW-0472">Membrane</keyword>
<reference evidence="4 5" key="1">
    <citation type="submission" date="2019-11" db="EMBL/GenBank/DDBJ databases">
        <title>Streptomyces typhae sp. nov., a novel endophytic actinomycete isolated from the root of cattail pollen (Typha angustifolia L.).</title>
        <authorList>
            <person name="Peng C."/>
        </authorList>
    </citation>
    <scope>NUCLEOTIDE SEQUENCE [LARGE SCALE GENOMIC DNA]</scope>
    <source>
        <strain evidence="5">p1417</strain>
    </source>
</reference>
<feature type="compositionally biased region" description="Polar residues" evidence="1">
    <location>
        <begin position="214"/>
        <end position="225"/>
    </location>
</feature>
<dbReference type="Gene3D" id="3.40.50.410">
    <property type="entry name" value="von Willebrand factor, type A domain"/>
    <property type="match status" value="1"/>
</dbReference>